<dbReference type="Proteomes" id="UP001239522">
    <property type="component" value="Chromosome"/>
</dbReference>
<reference evidence="2 3" key="1">
    <citation type="submission" date="2023-03" db="EMBL/GenBank/DDBJ databases">
        <title>Isolation and description of six Streptomyces strains from soil environments, able to metabolize different microbial glucans.</title>
        <authorList>
            <person name="Widen T."/>
            <person name="Larsbrink J."/>
        </authorList>
    </citation>
    <scope>NUCLEOTIDE SEQUENCE [LARGE SCALE GENOMIC DNA]</scope>
    <source>
        <strain evidence="2 3">Mut1</strain>
    </source>
</reference>
<dbReference type="EMBL" id="CP120997">
    <property type="protein sequence ID" value="WLQ35688.1"/>
    <property type="molecule type" value="Genomic_DNA"/>
</dbReference>
<keyword evidence="3" id="KW-1185">Reference proteome</keyword>
<feature type="region of interest" description="Disordered" evidence="1">
    <location>
        <begin position="1"/>
        <end position="25"/>
    </location>
</feature>
<organism evidence="2 3">
    <name type="scientific">Streptomyces castrisilvae</name>
    <dbReference type="NCBI Taxonomy" id="3033811"/>
    <lineage>
        <taxon>Bacteria</taxon>
        <taxon>Bacillati</taxon>
        <taxon>Actinomycetota</taxon>
        <taxon>Actinomycetes</taxon>
        <taxon>Kitasatosporales</taxon>
        <taxon>Streptomycetaceae</taxon>
        <taxon>Streptomyces</taxon>
    </lineage>
</organism>
<feature type="compositionally biased region" description="Pro residues" evidence="1">
    <location>
        <begin position="10"/>
        <end position="22"/>
    </location>
</feature>
<proteinExistence type="predicted"/>
<sequence>MATPQVIAPPRAPSGSPGPHPDVTPTSGIIHVNVRHISGFTVIGNHLAQHADLSLTAIGLAAHIQSLPAGARVGIKFLAARFPESEARIAAALKELEAAGYLLRSRVRLPDGRFVTRTTSYNQPTATAPAPAPAPSRQTPDPVPAPAPSRQTPAPAPAPAPSRQTPAPVPAPAPAPSRQTPAPVPAPAPAPAPAPRKKQPPTEQRHPAATTLLAGLRRHAPQLTLSAKDISELAPAVATWLDRDVQPATIQHALTSDLPAPVRHPAGFVRNRLTALLPPPLPDAAGTAPGAVPLQDCDRCERVFRAPEPGHCRDCREAETYRAA</sequence>
<protein>
    <submittedName>
        <fullName evidence="2">Helix-turn-helix domain-containing protein</fullName>
    </submittedName>
</protein>
<name>A0ABY9HMD2_9ACTN</name>
<dbReference type="RefSeq" id="WP_306056538.1">
    <property type="nucleotide sequence ID" value="NZ_CP120997.1"/>
</dbReference>
<feature type="region of interest" description="Disordered" evidence="1">
    <location>
        <begin position="115"/>
        <end position="205"/>
    </location>
</feature>
<evidence type="ECO:0000313" key="3">
    <source>
        <dbReference type="Proteomes" id="UP001239522"/>
    </source>
</evidence>
<accession>A0ABY9HMD2</accession>
<evidence type="ECO:0000256" key="1">
    <source>
        <dbReference type="SAM" id="MobiDB-lite"/>
    </source>
</evidence>
<evidence type="ECO:0000313" key="2">
    <source>
        <dbReference type="EMBL" id="WLQ35688.1"/>
    </source>
</evidence>
<gene>
    <name evidence="2" type="ORF">P8A18_20705</name>
</gene>
<feature type="compositionally biased region" description="Pro residues" evidence="1">
    <location>
        <begin position="182"/>
        <end position="194"/>
    </location>
</feature>